<protein>
    <recommendedName>
        <fullName evidence="3">Fe2OG dioxygenase domain-containing protein</fullName>
    </recommendedName>
</protein>
<evidence type="ECO:0008006" key="3">
    <source>
        <dbReference type="Google" id="ProtNLM"/>
    </source>
</evidence>
<dbReference type="RefSeq" id="XP_018075710.1">
    <property type="nucleotide sequence ID" value="XM_018208882.1"/>
</dbReference>
<dbReference type="EMBL" id="KQ947408">
    <property type="protein sequence ID" value="KUJ21355.1"/>
    <property type="molecule type" value="Genomic_DNA"/>
</dbReference>
<dbReference type="KEGG" id="psco:LY89DRAFT_577248"/>
<dbReference type="AlphaFoldDB" id="A0A194XM82"/>
<dbReference type="InParanoid" id="A0A194XM82"/>
<gene>
    <name evidence="1" type="ORF">LY89DRAFT_577248</name>
</gene>
<dbReference type="STRING" id="149040.A0A194XM82"/>
<accession>A0A194XM82</accession>
<keyword evidence="2" id="KW-1185">Reference proteome</keyword>
<dbReference type="OrthoDB" id="10256055at2759"/>
<evidence type="ECO:0000313" key="2">
    <source>
        <dbReference type="Proteomes" id="UP000070700"/>
    </source>
</evidence>
<proteinExistence type="predicted"/>
<dbReference type="Proteomes" id="UP000070700">
    <property type="component" value="Unassembled WGS sequence"/>
</dbReference>
<dbReference type="GeneID" id="28818608"/>
<reference evidence="1 2" key="1">
    <citation type="submission" date="2015-10" db="EMBL/GenBank/DDBJ databases">
        <title>Full genome of DAOMC 229536 Phialocephala scopiformis, a fungal endophyte of spruce producing the potent anti-insectan compound rugulosin.</title>
        <authorList>
            <consortium name="DOE Joint Genome Institute"/>
            <person name="Walker A.K."/>
            <person name="Frasz S.L."/>
            <person name="Seifert K.A."/>
            <person name="Miller J.D."/>
            <person name="Mondo S.J."/>
            <person name="Labutti K."/>
            <person name="Lipzen A."/>
            <person name="Dockter R."/>
            <person name="Kennedy M."/>
            <person name="Grigoriev I.V."/>
            <person name="Spatafora J.W."/>
        </authorList>
    </citation>
    <scope>NUCLEOTIDE SEQUENCE [LARGE SCALE GENOMIC DNA]</scope>
    <source>
        <strain evidence="1 2">CBS 120377</strain>
    </source>
</reference>
<dbReference type="PANTHER" id="PTHR41677:SF1">
    <property type="entry name" value="FE2OG DIOXYGENASE DOMAIN-CONTAINING PROTEIN"/>
    <property type="match status" value="1"/>
</dbReference>
<evidence type="ECO:0000313" key="1">
    <source>
        <dbReference type="EMBL" id="KUJ21355.1"/>
    </source>
</evidence>
<dbReference type="PANTHER" id="PTHR41677">
    <property type="entry name" value="YALI0B19030P"/>
    <property type="match status" value="1"/>
</dbReference>
<name>A0A194XM82_MOLSC</name>
<sequence length="368" mass="41187">MATITETVTNPYSLSTTKQYEPISIPPFDPAIHLDFTPPTKRYTFTSLNLPKPATAPDTCFTEPFQLFSDEGVRMIRRDLLRKEVLDKHLKAWDRAPGYIGGAEETTKWVTSTWHHPAVTACVSEVFGLPLNLLGRKGEVGYVNVQLGPEGREGVYKLGETPSPPLSSDSIEDNEGQNDASMIDSWHKDSTQVVVVVMLSDCSTMLGGETAVNASGTILKARGMKAGSAVVMQGAHTPHAALRSWNSAERISMVTSYGFVDVDRDDSGTSLRSTSPGHHEWDNVKGHFLEWKLGRLRERVSKMEEKVLEKRRNGGSGMEEMEKEQIEGWVKEQITFLKQMSWELCERYPKFLYKDVPEGAQRKYLSDI</sequence>
<organism evidence="1 2">
    <name type="scientific">Mollisia scopiformis</name>
    <name type="common">Conifer needle endophyte fungus</name>
    <name type="synonym">Phialocephala scopiformis</name>
    <dbReference type="NCBI Taxonomy" id="149040"/>
    <lineage>
        <taxon>Eukaryota</taxon>
        <taxon>Fungi</taxon>
        <taxon>Dikarya</taxon>
        <taxon>Ascomycota</taxon>
        <taxon>Pezizomycotina</taxon>
        <taxon>Leotiomycetes</taxon>
        <taxon>Helotiales</taxon>
        <taxon>Mollisiaceae</taxon>
        <taxon>Mollisia</taxon>
    </lineage>
</organism>